<reference evidence="2 3" key="1">
    <citation type="journal article" date="2024" name="G3 (Bethesda)">
        <title>Genome assembly of Hibiscus sabdariffa L. provides insights into metabolisms of medicinal natural products.</title>
        <authorList>
            <person name="Kim T."/>
        </authorList>
    </citation>
    <scope>NUCLEOTIDE SEQUENCE [LARGE SCALE GENOMIC DNA]</scope>
    <source>
        <strain evidence="2">TK-2024</strain>
        <tissue evidence="2">Old leaves</tissue>
    </source>
</reference>
<dbReference type="PANTHER" id="PTHR24093">
    <property type="entry name" value="CATION TRANSPORTING ATPASE"/>
    <property type="match status" value="1"/>
</dbReference>
<protein>
    <submittedName>
        <fullName evidence="2">Uncharacterized protein</fullName>
    </submittedName>
</protein>
<accession>A0ABR2BK33</accession>
<dbReference type="Gene3D" id="3.40.1110.10">
    <property type="entry name" value="Calcium-transporting ATPase, cytoplasmic domain N"/>
    <property type="match status" value="1"/>
</dbReference>
<dbReference type="EMBL" id="JBBPBM010000109">
    <property type="protein sequence ID" value="KAK8507297.1"/>
    <property type="molecule type" value="Genomic_DNA"/>
</dbReference>
<dbReference type="SUPFAM" id="SSF81660">
    <property type="entry name" value="Metal cation-transporting ATPase, ATP-binding domain N"/>
    <property type="match status" value="1"/>
</dbReference>
<evidence type="ECO:0000256" key="1">
    <source>
        <dbReference type="ARBA" id="ARBA00022842"/>
    </source>
</evidence>
<keyword evidence="1" id="KW-0460">Magnesium</keyword>
<keyword evidence="3" id="KW-1185">Reference proteome</keyword>
<dbReference type="Proteomes" id="UP001472677">
    <property type="component" value="Unassembled WGS sequence"/>
</dbReference>
<gene>
    <name evidence="2" type="ORF">V6N12_008638</name>
</gene>
<dbReference type="Pfam" id="PF13246">
    <property type="entry name" value="Cation_ATPase"/>
    <property type="match status" value="1"/>
</dbReference>
<dbReference type="PANTHER" id="PTHR24093:SF434">
    <property type="entry name" value="CALCIUM-TRANSPORTING ATPASE 13, PLASMA MEMBRANE-TYPE-RELATED"/>
    <property type="match status" value="1"/>
</dbReference>
<evidence type="ECO:0000313" key="3">
    <source>
        <dbReference type="Proteomes" id="UP001472677"/>
    </source>
</evidence>
<dbReference type="InterPro" id="IPR023299">
    <property type="entry name" value="ATPase_P-typ_cyto_dom_N"/>
</dbReference>
<comment type="caution">
    <text evidence="2">The sequence shown here is derived from an EMBL/GenBank/DDBJ whole genome shotgun (WGS) entry which is preliminary data.</text>
</comment>
<evidence type="ECO:0000313" key="2">
    <source>
        <dbReference type="EMBL" id="KAK8507297.1"/>
    </source>
</evidence>
<sequence>MATITKFWVGQQSMEEGTAPSISPSVLELIHQGVAFNTSGNSPAEKAILSWAGMGLKMDMAKTKKSCAILAVEDSNPQKNGSGVLIGRSIDDTVHVHWKGAAEMILAMCWSYYDASGAVKDIDDGEKAKLEQMIRGMGMAAGSLGCIGFAHKQVAEEEYDYLKLDGNRFGLMVDPVPVPVGTAVLVTGWHKCCTNRTQVSRYRSIYGNSSSDIVILNDNSASVSTS</sequence>
<organism evidence="2 3">
    <name type="scientific">Hibiscus sabdariffa</name>
    <name type="common">roselle</name>
    <dbReference type="NCBI Taxonomy" id="183260"/>
    <lineage>
        <taxon>Eukaryota</taxon>
        <taxon>Viridiplantae</taxon>
        <taxon>Streptophyta</taxon>
        <taxon>Embryophyta</taxon>
        <taxon>Tracheophyta</taxon>
        <taxon>Spermatophyta</taxon>
        <taxon>Magnoliopsida</taxon>
        <taxon>eudicotyledons</taxon>
        <taxon>Gunneridae</taxon>
        <taxon>Pentapetalae</taxon>
        <taxon>rosids</taxon>
        <taxon>malvids</taxon>
        <taxon>Malvales</taxon>
        <taxon>Malvaceae</taxon>
        <taxon>Malvoideae</taxon>
        <taxon>Hibiscus</taxon>
    </lineage>
</organism>
<name>A0ABR2BK33_9ROSI</name>
<proteinExistence type="predicted"/>